<dbReference type="KEGG" id="lbc:LACBIDRAFT_330411"/>
<protein>
    <submittedName>
        <fullName evidence="3">Predicted protein</fullName>
    </submittedName>
</protein>
<feature type="region of interest" description="Disordered" evidence="2">
    <location>
        <begin position="420"/>
        <end position="465"/>
    </location>
</feature>
<sequence>MFGQVVWQVAHRLGHLYGRSSDFAMEKAGLLRKEKRAPNRYNLFKTFASRTKPEEGDHEGLQLWNRATNEEYKKLMEGATTKEEKDERMQEAVSFIKNQVNEEGTNVCDANLRFASHMKEIRDLVHLIGLFITFFLHTPLLLQITNIKRHDKSFDIAGILVYSGRNLTAKVCAMHADQQIKQSMEELNVTPSTTASSSTARARTSLASALKKEASSDKDVLPYTKERQKQFTRLFLDLLSWDSAMVDIAFCPGFAPTKITSSQWKHLSTLIVKKLLVVKPWSDEQRLIPESEACFGEIPVIINSKGLPMVFVKDSTKWVCHNCSISAPTKKRDQKGDTSSPVSSFPSSPALSTKKRSHDTAMASPEEELKHKSTREYHPLPKQPEVEPPAKRQRHVSFTSLPDNMFYTKLRQAEHPISFFDPLKNQKTPASSSRSVSQPFASSSGHIASSSRSVSQPFASTSGHARVSGKLGVNLAKFQEPDLDYVPPQSAAWKKALAAVDTDSRRITSNPVGNKLRGYQFPDPFLFITGANHRSMILAWLMMQAQWLQSLINVDTALHLPAPQHWQNYLYDFAKEMRLLPPLPSTSKVAHGGVQKNKGKDRLVTKGTNRRSSKAKEVQASIFSNAVSLGSRPNVVYWGNVAVMQGENDAGLTPDIISQVIWNVFEQNFRHEIRQLDRHLLPAAWTSVSEAGLRENLIRRIFPDDSNGVVISTDPPSHVGLAADNWQDRVKYVEALRRVVLDKTVNGWFLPFFPPHLCPSSNGAMFKRKAVKSREELPRSLVAAGTFQTRRVYGTGDMTSEPRANVYTPQGHFVQHIDSFQEDQTDTFKALATDIIGEAEGVKPGKKARQFQRWEGEILPALMQPYIQLLRETDSLRNMLEVRQVAGCSGCHAGRSLKVACIFFERIETLTLCTCTSPALQLLQRVDLNMLEFVNGLFVNAAPNTTAWCETLESFLGNRRYKLSTRNNLRRHFGAAMQWYATLIDKKNHQLANYLDQFRLPVTDSSDDDAEMISPDSENATPEAASVPETDNEDQPNACFKQKSRKAQGKEPPAPHEKRVKASTQFFSDTGLMAMLCRHDRVLWLANMTSAGEKQHYALVLLERLFDHLPSTARCFMLMVIMKHLDRKSLMGLGDWLRRKWNAAILRRNEATAVLAELQQKNITEDLLRTNWAAQMAHQTKPSPRQGKNLVDKVIQEILELKDSMTELKTELYKFETMIQKGKYDDGWDVSDVRLHLEDLKEKFEKTEKSLKSKSATLGADSRLNLERLLGNKFLRLRVNALAVKQHLRNRLQQRKFELDSLERAYRKTTTNKSQIKRKEPGIQKLAKKYNDICAELEKMIKRKESPRGACAPHRIATDGLFKLDVDDDIWQDVGLDDMDLSSGREIPQWLGDEEEWKCVMMAMQSEQDQDVRHQLELHAYTLLCLCNIWQDKVCLVIPHKTMSPSWGPRVEELALARTWESSEMTMENEIDGEEEDESDDDEDQEDDGEEQELLEAVEMVALSRSLRCHCFSERTPSGLRRTEGMQNRYFSALKCSKFSGECPKLFRAFLVGLKSPSDFSDGLPMD</sequence>
<proteinExistence type="predicted"/>
<evidence type="ECO:0000256" key="2">
    <source>
        <dbReference type="SAM" id="MobiDB-lite"/>
    </source>
</evidence>
<feature type="compositionally biased region" description="Polar residues" evidence="2">
    <location>
        <begin position="425"/>
        <end position="441"/>
    </location>
</feature>
<dbReference type="RefSeq" id="XP_001884688.1">
    <property type="nucleotide sequence ID" value="XM_001884653.1"/>
</dbReference>
<dbReference type="InParanoid" id="B0DL80"/>
<feature type="coiled-coil region" evidence="1">
    <location>
        <begin position="1285"/>
        <end position="1343"/>
    </location>
</feature>
<dbReference type="PANTHER" id="PTHR33096">
    <property type="entry name" value="CXC2 DOMAIN-CONTAINING PROTEIN"/>
    <property type="match status" value="1"/>
</dbReference>
<feature type="compositionally biased region" description="Low complexity" evidence="2">
    <location>
        <begin position="339"/>
        <end position="352"/>
    </location>
</feature>
<dbReference type="GeneID" id="6080465"/>
<feature type="compositionally biased region" description="Low complexity" evidence="2">
    <location>
        <begin position="442"/>
        <end position="455"/>
    </location>
</feature>
<name>B0DL80_LACBS</name>
<gene>
    <name evidence="3" type="ORF">LACBIDRAFT_330411</name>
</gene>
<dbReference type="EMBL" id="DS547117">
    <property type="protein sequence ID" value="EDR04516.1"/>
    <property type="molecule type" value="Genomic_DNA"/>
</dbReference>
<evidence type="ECO:0000256" key="1">
    <source>
        <dbReference type="SAM" id="Coils"/>
    </source>
</evidence>
<feature type="region of interest" description="Disordered" evidence="2">
    <location>
        <begin position="1006"/>
        <end position="1037"/>
    </location>
</feature>
<feature type="region of interest" description="Disordered" evidence="2">
    <location>
        <begin position="329"/>
        <end position="393"/>
    </location>
</feature>
<evidence type="ECO:0000313" key="3">
    <source>
        <dbReference type="EMBL" id="EDR04516.1"/>
    </source>
</evidence>
<keyword evidence="1" id="KW-0175">Coiled coil</keyword>
<evidence type="ECO:0000313" key="4">
    <source>
        <dbReference type="Proteomes" id="UP000001194"/>
    </source>
</evidence>
<dbReference type="OrthoDB" id="3259165at2759"/>
<feature type="region of interest" description="Disordered" evidence="2">
    <location>
        <begin position="1042"/>
        <end position="1061"/>
    </location>
</feature>
<dbReference type="Pfam" id="PF18758">
    <property type="entry name" value="KDZ"/>
    <property type="match status" value="1"/>
</dbReference>
<dbReference type="Proteomes" id="UP000001194">
    <property type="component" value="Unassembled WGS sequence"/>
</dbReference>
<organism evidence="4">
    <name type="scientific">Laccaria bicolor (strain S238N-H82 / ATCC MYA-4686)</name>
    <name type="common">Bicoloured deceiver</name>
    <name type="synonym">Laccaria laccata var. bicolor</name>
    <dbReference type="NCBI Taxonomy" id="486041"/>
    <lineage>
        <taxon>Eukaryota</taxon>
        <taxon>Fungi</taxon>
        <taxon>Dikarya</taxon>
        <taxon>Basidiomycota</taxon>
        <taxon>Agaricomycotina</taxon>
        <taxon>Agaricomycetes</taxon>
        <taxon>Agaricomycetidae</taxon>
        <taxon>Agaricales</taxon>
        <taxon>Agaricineae</taxon>
        <taxon>Hydnangiaceae</taxon>
        <taxon>Laccaria</taxon>
    </lineage>
</organism>
<dbReference type="PANTHER" id="PTHR33096:SF1">
    <property type="entry name" value="CXC1-LIKE CYSTEINE CLUSTER ASSOCIATED WITH KDZ TRANSPOSASES DOMAIN-CONTAINING PROTEIN"/>
    <property type="match status" value="1"/>
</dbReference>
<feature type="coiled-coil region" evidence="1">
    <location>
        <begin position="1191"/>
        <end position="1257"/>
    </location>
</feature>
<reference evidence="3 4" key="1">
    <citation type="journal article" date="2008" name="Nature">
        <title>The genome of Laccaria bicolor provides insights into mycorrhizal symbiosis.</title>
        <authorList>
            <person name="Martin F."/>
            <person name="Aerts A."/>
            <person name="Ahren D."/>
            <person name="Brun A."/>
            <person name="Danchin E.G.J."/>
            <person name="Duchaussoy F."/>
            <person name="Gibon J."/>
            <person name="Kohler A."/>
            <person name="Lindquist E."/>
            <person name="Pereda V."/>
            <person name="Salamov A."/>
            <person name="Shapiro H.J."/>
            <person name="Wuyts J."/>
            <person name="Blaudez D."/>
            <person name="Buee M."/>
            <person name="Brokstein P."/>
            <person name="Canbaeck B."/>
            <person name="Cohen D."/>
            <person name="Courty P.E."/>
            <person name="Coutinho P.M."/>
            <person name="Delaruelle C."/>
            <person name="Detter J.C."/>
            <person name="Deveau A."/>
            <person name="DiFazio S."/>
            <person name="Duplessis S."/>
            <person name="Fraissinet-Tachet L."/>
            <person name="Lucic E."/>
            <person name="Frey-Klett P."/>
            <person name="Fourrey C."/>
            <person name="Feussner I."/>
            <person name="Gay G."/>
            <person name="Grimwood J."/>
            <person name="Hoegger P.J."/>
            <person name="Jain P."/>
            <person name="Kilaru S."/>
            <person name="Labbe J."/>
            <person name="Lin Y.C."/>
            <person name="Legue V."/>
            <person name="Le Tacon F."/>
            <person name="Marmeisse R."/>
            <person name="Melayah D."/>
            <person name="Montanini B."/>
            <person name="Muratet M."/>
            <person name="Nehls U."/>
            <person name="Niculita-Hirzel H."/>
            <person name="Oudot-Le Secq M.P."/>
            <person name="Peter M."/>
            <person name="Quesneville H."/>
            <person name="Rajashekar B."/>
            <person name="Reich M."/>
            <person name="Rouhier N."/>
            <person name="Schmutz J."/>
            <person name="Yin T."/>
            <person name="Chalot M."/>
            <person name="Henrissat B."/>
            <person name="Kuees U."/>
            <person name="Lucas S."/>
            <person name="Van de Peer Y."/>
            <person name="Podila G.K."/>
            <person name="Polle A."/>
            <person name="Pukkila P.J."/>
            <person name="Richardson P.M."/>
            <person name="Rouze P."/>
            <person name="Sanders I.R."/>
            <person name="Stajich J.E."/>
            <person name="Tunlid A."/>
            <person name="Tuskan G."/>
            <person name="Grigoriev I.V."/>
        </authorList>
    </citation>
    <scope>NUCLEOTIDE SEQUENCE [LARGE SCALE GENOMIC DNA]</scope>
    <source>
        <strain evidence="4">S238N-H82 / ATCC MYA-4686</strain>
    </source>
</reference>
<feature type="region of interest" description="Disordered" evidence="2">
    <location>
        <begin position="1462"/>
        <end position="1491"/>
    </location>
</feature>
<accession>B0DL80</accession>
<keyword evidence="4" id="KW-1185">Reference proteome</keyword>
<feature type="compositionally biased region" description="Acidic residues" evidence="2">
    <location>
        <begin position="1467"/>
        <end position="1491"/>
    </location>
</feature>
<feature type="compositionally biased region" description="Basic and acidic residues" evidence="2">
    <location>
        <begin position="367"/>
        <end position="390"/>
    </location>
</feature>
<dbReference type="InterPro" id="IPR040521">
    <property type="entry name" value="KDZ"/>
</dbReference>
<dbReference type="HOGENOM" id="CLU_245632_0_0_1"/>